<dbReference type="EMBL" id="JBHSWI010000001">
    <property type="protein sequence ID" value="MFC6646179.1"/>
    <property type="molecule type" value="Genomic_DNA"/>
</dbReference>
<gene>
    <name evidence="1" type="ORF">ACFQBQ_11415</name>
</gene>
<evidence type="ECO:0000313" key="1">
    <source>
        <dbReference type="EMBL" id="MFC6646179.1"/>
    </source>
</evidence>
<organism evidence="1 2">
    <name type="scientific">Granulicella cerasi</name>
    <dbReference type="NCBI Taxonomy" id="741063"/>
    <lineage>
        <taxon>Bacteria</taxon>
        <taxon>Pseudomonadati</taxon>
        <taxon>Acidobacteriota</taxon>
        <taxon>Terriglobia</taxon>
        <taxon>Terriglobales</taxon>
        <taxon>Acidobacteriaceae</taxon>
        <taxon>Granulicella</taxon>
    </lineage>
</organism>
<reference evidence="2" key="1">
    <citation type="journal article" date="2019" name="Int. J. Syst. Evol. Microbiol.">
        <title>The Global Catalogue of Microorganisms (GCM) 10K type strain sequencing project: providing services to taxonomists for standard genome sequencing and annotation.</title>
        <authorList>
            <consortium name="The Broad Institute Genomics Platform"/>
            <consortium name="The Broad Institute Genome Sequencing Center for Infectious Disease"/>
            <person name="Wu L."/>
            <person name="Ma J."/>
        </authorList>
    </citation>
    <scope>NUCLEOTIDE SEQUENCE [LARGE SCALE GENOMIC DNA]</scope>
    <source>
        <strain evidence="2">CGMCC 1.16026</strain>
    </source>
</reference>
<protein>
    <submittedName>
        <fullName evidence="1">Uncharacterized protein</fullName>
    </submittedName>
</protein>
<name>A0ABW1ZAP8_9BACT</name>
<dbReference type="RefSeq" id="WP_263369874.1">
    <property type="nucleotide sequence ID" value="NZ_JAGSYD010000001.1"/>
</dbReference>
<keyword evidence="2" id="KW-1185">Reference proteome</keyword>
<accession>A0ABW1ZAP8</accession>
<evidence type="ECO:0000313" key="2">
    <source>
        <dbReference type="Proteomes" id="UP001596391"/>
    </source>
</evidence>
<proteinExistence type="predicted"/>
<sequence>MKDEMTVELVDAMERLIDSVERLEGSMTERVEKITATVEPNEREAELPRRLEEAEAKIAELSAAAVAEPAGRKTVGAMVAKGVEAGASLDAALANLSVEQRFAVKAELLRAGIVG</sequence>
<comment type="caution">
    <text evidence="1">The sequence shown here is derived from an EMBL/GenBank/DDBJ whole genome shotgun (WGS) entry which is preliminary data.</text>
</comment>
<dbReference type="Proteomes" id="UP001596391">
    <property type="component" value="Unassembled WGS sequence"/>
</dbReference>